<name>E0NIM9_9FIRM</name>
<evidence type="ECO:0008006" key="3">
    <source>
        <dbReference type="Google" id="ProtNLM"/>
    </source>
</evidence>
<protein>
    <recommendedName>
        <fullName evidence="3">DUF5050 domain-containing protein</fullName>
    </recommendedName>
</protein>
<evidence type="ECO:0000313" key="2">
    <source>
        <dbReference type="Proteomes" id="UP000003280"/>
    </source>
</evidence>
<accession>E0NIM9</accession>
<dbReference type="HOGENOM" id="CLU_703686_0_0_9"/>
<proteinExistence type="predicted"/>
<dbReference type="RefSeq" id="WP_008900854.1">
    <property type="nucleotide sequence ID" value="NZ_GL397071.1"/>
</dbReference>
<dbReference type="EMBL" id="AEEH01000009">
    <property type="protein sequence ID" value="EFM26324.1"/>
    <property type="molecule type" value="Genomic_DNA"/>
</dbReference>
<organism evidence="1 2">
    <name type="scientific">Peptoniphilus duerdenii ATCC BAA-1640</name>
    <dbReference type="NCBI Taxonomy" id="862517"/>
    <lineage>
        <taxon>Bacteria</taxon>
        <taxon>Bacillati</taxon>
        <taxon>Bacillota</taxon>
        <taxon>Tissierellia</taxon>
        <taxon>Tissierellales</taxon>
        <taxon>Peptoniphilaceae</taxon>
        <taxon>Peptoniphilus</taxon>
    </lineage>
</organism>
<gene>
    <name evidence="1" type="ORF">HMPREF9225_0018</name>
</gene>
<dbReference type="AlphaFoldDB" id="E0NIM9"/>
<keyword evidence="2" id="KW-1185">Reference proteome</keyword>
<sequence length="416" mass="46835">MKKMHKFLLFIFVFLIALGADSYSYALSPKLEKKIKLNKSSFLSDMAVHKGKLYYTDVKITNQEKDSKGNLYGGNCYVKVYERDLKTGKNTLVNYYDSYNLSAKDISFKVLSDGNLYMIYHLGGGFMGSDFVYGLTGPNKGKNILTYNYGNFQFDSDKKSIIITPTGAWDNGNIVREMNGKIFSQTKVESYSGVYFLESLKGKGQAFSYADKYSALRGNTLYLKKDLDTKDNFNAYDLISFDLETEDEACLAEGIHSIFMGKDEIYFLKDIPTTKDMAEPQKMLYKYDLASKKTTLLSKGNNPYYDILPIDGNVFFVDAGGYFTDGKNPNLFMAKGDGSGTKKLYSNVNEVVSDGEKLAVVISNKKGTNIDFIDGHGKKIGKISVPQTHVSVHLSGDECIVWSWQNRCVNYYKLNK</sequence>
<evidence type="ECO:0000313" key="1">
    <source>
        <dbReference type="EMBL" id="EFM26324.1"/>
    </source>
</evidence>
<reference evidence="1 2" key="1">
    <citation type="submission" date="2010-07" db="EMBL/GenBank/DDBJ databases">
        <authorList>
            <person name="Muzny D."/>
            <person name="Qin X."/>
            <person name="Deng J."/>
            <person name="Jiang H."/>
            <person name="Liu Y."/>
            <person name="Qu J."/>
            <person name="Song X.-Z."/>
            <person name="Zhang L."/>
            <person name="Thornton R."/>
            <person name="Coyle M."/>
            <person name="Francisco L."/>
            <person name="Jackson L."/>
            <person name="Javaid M."/>
            <person name="Korchina V."/>
            <person name="Kovar C."/>
            <person name="Mata R."/>
            <person name="Mathew T."/>
            <person name="Ngo R."/>
            <person name="Nguyen L."/>
            <person name="Nguyen N."/>
            <person name="Okwuonu G."/>
            <person name="Ongeri F."/>
            <person name="Pham C."/>
            <person name="Simmons D."/>
            <person name="Wilczek-Boney K."/>
            <person name="Hale W."/>
            <person name="Jakkamsetti A."/>
            <person name="Pham P."/>
            <person name="Ruth R."/>
            <person name="San Lucas F."/>
            <person name="Warren J."/>
            <person name="Zhang J."/>
            <person name="Zhao Z."/>
            <person name="Zhou C."/>
            <person name="Zhu D."/>
            <person name="Lee S."/>
            <person name="Bess C."/>
            <person name="Blankenburg K."/>
            <person name="Forbes L."/>
            <person name="Fu Q."/>
            <person name="Gubbala S."/>
            <person name="Hirani K."/>
            <person name="Jayaseelan J.C."/>
            <person name="Lara F."/>
            <person name="Munidasa M."/>
            <person name="Palculict T."/>
            <person name="Patil S."/>
            <person name="Pu L.-L."/>
            <person name="Saada N."/>
            <person name="Tang L."/>
            <person name="Weissenberger G."/>
            <person name="Zhu Y."/>
            <person name="Hemphill L."/>
            <person name="Shang Y."/>
            <person name="Youmans B."/>
            <person name="Ayvaz T."/>
            <person name="Ross M."/>
            <person name="Santibanez J."/>
            <person name="Aqrawi P."/>
            <person name="Gross S."/>
            <person name="Joshi V."/>
            <person name="Fowler G."/>
            <person name="Nazareth L."/>
            <person name="Reid J."/>
            <person name="Worley K."/>
            <person name="Petrosino J."/>
            <person name="Highlander S."/>
            <person name="Gibbs R."/>
        </authorList>
    </citation>
    <scope>NUCLEOTIDE SEQUENCE [LARGE SCALE GENOMIC DNA]</scope>
    <source>
        <strain evidence="1 2">ATCC BAA-1640</strain>
    </source>
</reference>
<comment type="caution">
    <text evidence="1">The sequence shown here is derived from an EMBL/GenBank/DDBJ whole genome shotgun (WGS) entry which is preliminary data.</text>
</comment>
<dbReference type="Proteomes" id="UP000003280">
    <property type="component" value="Unassembled WGS sequence"/>
</dbReference>